<dbReference type="EMBL" id="UOEP01000119">
    <property type="protein sequence ID" value="VAW20371.1"/>
    <property type="molecule type" value="Genomic_DNA"/>
</dbReference>
<dbReference type="InterPro" id="IPR005194">
    <property type="entry name" value="Glyco_hydro_65_C"/>
</dbReference>
<dbReference type="GO" id="GO:0004553">
    <property type="term" value="F:hydrolase activity, hydrolyzing O-glycosyl compounds"/>
    <property type="evidence" value="ECO:0007669"/>
    <property type="project" value="TreeGrafter"/>
</dbReference>
<dbReference type="SUPFAM" id="SSF74650">
    <property type="entry name" value="Galactose mutarotase-like"/>
    <property type="match status" value="1"/>
</dbReference>
<dbReference type="Gene3D" id="1.50.10.10">
    <property type="match status" value="1"/>
</dbReference>
<evidence type="ECO:0000256" key="1">
    <source>
        <dbReference type="ARBA" id="ARBA00006768"/>
    </source>
</evidence>
<dbReference type="InterPro" id="IPR005196">
    <property type="entry name" value="Glyco_hydro_65_N"/>
</dbReference>
<organism evidence="5">
    <name type="scientific">hydrothermal vent metagenome</name>
    <dbReference type="NCBI Taxonomy" id="652676"/>
    <lineage>
        <taxon>unclassified sequences</taxon>
        <taxon>metagenomes</taxon>
        <taxon>ecological metagenomes</taxon>
    </lineage>
</organism>
<dbReference type="InterPro" id="IPR037018">
    <property type="entry name" value="GH65_N"/>
</dbReference>
<dbReference type="InterPro" id="IPR012341">
    <property type="entry name" value="6hp_glycosidase-like_sf"/>
</dbReference>
<gene>
    <name evidence="5" type="ORF">MNBD_BACTEROID01-1439</name>
</gene>
<reference evidence="5" key="1">
    <citation type="submission" date="2018-06" db="EMBL/GenBank/DDBJ databases">
        <authorList>
            <person name="Zhirakovskaya E."/>
        </authorList>
    </citation>
    <scope>NUCLEOTIDE SEQUENCE</scope>
</reference>
<dbReference type="Gene3D" id="2.70.98.40">
    <property type="entry name" value="Glycoside hydrolase, family 65, N-terminal domain"/>
    <property type="match status" value="1"/>
</dbReference>
<dbReference type="PANTHER" id="PTHR11051:SF14">
    <property type="entry name" value="MALTOSE PHOSPHORYLASE"/>
    <property type="match status" value="1"/>
</dbReference>
<protein>
    <submittedName>
        <fullName evidence="5">Maltose phosphorylase</fullName>
        <ecNumber evidence="5">2.4.1.8</ecNumber>
    </submittedName>
</protein>
<dbReference type="PANTHER" id="PTHR11051">
    <property type="entry name" value="GLYCOSYL HYDROLASE-RELATED"/>
    <property type="match status" value="1"/>
</dbReference>
<dbReference type="GO" id="GO:0050082">
    <property type="term" value="F:maltose phosphorylase activity"/>
    <property type="evidence" value="ECO:0007669"/>
    <property type="project" value="UniProtKB-EC"/>
</dbReference>
<dbReference type="NCBIfam" id="NF010380">
    <property type="entry name" value="PRK13807.1"/>
    <property type="match status" value="1"/>
</dbReference>
<name>A0A3B0TNT5_9ZZZZ</name>
<evidence type="ECO:0000259" key="3">
    <source>
        <dbReference type="Pfam" id="PF03633"/>
    </source>
</evidence>
<dbReference type="InterPro" id="IPR017045">
    <property type="entry name" value="Malt_Pase/Glycosyl_Hdrlase"/>
</dbReference>
<dbReference type="Gene3D" id="2.60.420.10">
    <property type="entry name" value="Maltose phosphorylase, domain 3"/>
    <property type="match status" value="1"/>
</dbReference>
<dbReference type="GO" id="GO:0030246">
    <property type="term" value="F:carbohydrate binding"/>
    <property type="evidence" value="ECO:0007669"/>
    <property type="project" value="InterPro"/>
</dbReference>
<feature type="domain" description="Glycoside hydrolase family 65 central catalytic" evidence="2">
    <location>
        <begin position="322"/>
        <end position="689"/>
    </location>
</feature>
<evidence type="ECO:0000259" key="4">
    <source>
        <dbReference type="Pfam" id="PF03636"/>
    </source>
</evidence>
<sequence length="772" mass="89225">MRDYIKHNEWKVIEEGFDPELNRISESIFSIGNGKMGQRANFEEKYSGDSLQGSYIAAIYYPDKTKVGWWKNGYPEYFAKVINSTNWIGINITIEGEELDLAKAKVLSFRRELDMQKGLLSRHFIARLKSGKQVEVKAKRFLSIDDPEIGAIRYSVKAMNFSGEVSVTPYLDGDVINEDSNYGEKFWKEIEKTISGNEGYLTIETLKTKFHLCTGMKFNVSKTGSGQAKKINNSVKGKYIEGNVICNVKQGEEIEVEKIVALVSSLNYSTGKLKIQAKKAIARASSMGFDKLLNRHQKKWAKKWETSDIRIEGDLAAQQGIRFNIFQLNQTYTGDDDRLNIGPKGFTGEKYGGVTYWDTESFCLPFYLSTAPQGVSKNLLLYRYKHLQKAIENAQKLGFKDGAALYPMVTVNGEECHNEWEITFEEVHRNGAIAYAVWNYINYTGDIGYLAPYGFEVLLGVSRFWSQRVNWSEEKQSFVILGVTGPNEYENNVNNNFHTNNIAIWSLKYMLEVIGYMKKEHPYLYDELVEKWKFKEIEETSRWKEIIENIYFPYDKVRQLYLQQDGFLDKELIPASELDENEKPIYQHWSWDRILRSCYIKQADVLQSLFWFESIHSQEMLKRHFDFYEPLTVHESSLSACIHSILAAKIGYYEKAYEFYLRTARLDLDDYNNDSKDGLHITSMGGTWMAIVMGFGGLRVSKERLVFNPFLPDKWNSYSFRVDYKGAHLEVKMEKNKFIIKNRSGKDAPLIIWGAEMTAKANNELVVKNVKL</sequence>
<dbReference type="Pfam" id="PF03632">
    <property type="entry name" value="Glyco_hydro_65m"/>
    <property type="match status" value="1"/>
</dbReference>
<dbReference type="InterPro" id="IPR005195">
    <property type="entry name" value="Glyco_hydro_65_M"/>
</dbReference>
<dbReference type="InterPro" id="IPR008928">
    <property type="entry name" value="6-hairpin_glycosidase_sf"/>
</dbReference>
<dbReference type="Pfam" id="PF03633">
    <property type="entry name" value="Glyco_hydro_65C"/>
    <property type="match status" value="1"/>
</dbReference>
<dbReference type="PIRSF" id="PIRSF036289">
    <property type="entry name" value="Glycosyl_hydrolase_malt_phosph"/>
    <property type="match status" value="1"/>
</dbReference>
<feature type="domain" description="Glycoside hydrolase family 65 C-terminal" evidence="3">
    <location>
        <begin position="698"/>
        <end position="754"/>
    </location>
</feature>
<keyword evidence="5" id="KW-0808">Transferase</keyword>
<dbReference type="SUPFAM" id="SSF48208">
    <property type="entry name" value="Six-hairpin glycosidases"/>
    <property type="match status" value="1"/>
</dbReference>
<evidence type="ECO:0000313" key="5">
    <source>
        <dbReference type="EMBL" id="VAW20371.1"/>
    </source>
</evidence>
<dbReference type="InterPro" id="IPR011013">
    <property type="entry name" value="Gal_mutarotase_sf_dom"/>
</dbReference>
<comment type="similarity">
    <text evidence="1">Belongs to the glycosyl hydrolase 65 family.</text>
</comment>
<accession>A0A3B0TNT5</accession>
<proteinExistence type="inferred from homology"/>
<keyword evidence="5" id="KW-0328">Glycosyltransferase</keyword>
<evidence type="ECO:0000259" key="2">
    <source>
        <dbReference type="Pfam" id="PF03632"/>
    </source>
</evidence>
<dbReference type="EC" id="2.4.1.8" evidence="5"/>
<feature type="domain" description="Glycoside hydrolase family 65 N-terminal" evidence="4">
    <location>
        <begin position="13"/>
        <end position="265"/>
    </location>
</feature>
<dbReference type="AlphaFoldDB" id="A0A3B0TNT5"/>
<dbReference type="Pfam" id="PF03636">
    <property type="entry name" value="Glyco_hydro_65N"/>
    <property type="match status" value="1"/>
</dbReference>
<dbReference type="GO" id="GO:0005975">
    <property type="term" value="P:carbohydrate metabolic process"/>
    <property type="evidence" value="ECO:0007669"/>
    <property type="project" value="InterPro"/>
</dbReference>